<dbReference type="RefSeq" id="WP_100281493.1">
    <property type="nucleotide sequence ID" value="NZ_CP024923.1"/>
</dbReference>
<reference evidence="1 2" key="1">
    <citation type="submission" date="2017-11" db="EMBL/GenBank/DDBJ databases">
        <title>Complete genome sequence of Sphingomonas sp. Strain Cra20, a psychrotolerant potential plant growth promoting rhizobacteria.</title>
        <authorList>
            <person name="Luo Y."/>
        </authorList>
    </citation>
    <scope>NUCLEOTIDE SEQUENCE [LARGE SCALE GENOMIC DNA]</scope>
    <source>
        <strain evidence="1 2">Cra20</strain>
    </source>
</reference>
<dbReference type="EMBL" id="CP024923">
    <property type="protein sequence ID" value="ATY31684.1"/>
    <property type="molecule type" value="Genomic_DNA"/>
</dbReference>
<name>A0A2K8MFD9_9SPHN</name>
<dbReference type="OrthoDB" id="6873191at2"/>
<keyword evidence="2" id="KW-1185">Reference proteome</keyword>
<proteinExistence type="predicted"/>
<evidence type="ECO:0000313" key="1">
    <source>
        <dbReference type="EMBL" id="ATY31684.1"/>
    </source>
</evidence>
<sequence length="133" mass="14661">MILEGEGMAPIARPSEAQVRDLVTSLASPKPGFASLTDEAGNYLQVAGGRPWCVVERREVSPLRHWRAHTESGRRPYEDGAKIRSGAGEIALRADEWLLLKQAAELFATFLAGRAFPIFVQWRSMNSTLGLPQ</sequence>
<protein>
    <submittedName>
        <fullName evidence="1">Uncharacterized protein</fullName>
    </submittedName>
</protein>
<organism evidence="1 2">
    <name type="scientific">Sphingomonas psychrotolerans</name>
    <dbReference type="NCBI Taxonomy" id="1327635"/>
    <lineage>
        <taxon>Bacteria</taxon>
        <taxon>Pseudomonadati</taxon>
        <taxon>Pseudomonadota</taxon>
        <taxon>Alphaproteobacteria</taxon>
        <taxon>Sphingomonadales</taxon>
        <taxon>Sphingomonadaceae</taxon>
        <taxon>Sphingomonas</taxon>
    </lineage>
</organism>
<gene>
    <name evidence="1" type="ORF">CVN68_06640</name>
</gene>
<dbReference type="Proteomes" id="UP000229081">
    <property type="component" value="Chromosome"/>
</dbReference>
<dbReference type="AlphaFoldDB" id="A0A2K8MFD9"/>
<dbReference type="KEGG" id="sphc:CVN68_06640"/>
<evidence type="ECO:0000313" key="2">
    <source>
        <dbReference type="Proteomes" id="UP000229081"/>
    </source>
</evidence>
<accession>A0A2K8MFD9</accession>